<feature type="domain" description="NAD-dependent epimerase/dehydratase" evidence="3">
    <location>
        <begin position="10"/>
        <end position="135"/>
    </location>
</feature>
<accession>A0ABY6U8Y5</accession>
<evidence type="ECO:0000313" key="5">
    <source>
        <dbReference type="Proteomes" id="UP000766486"/>
    </source>
</evidence>
<dbReference type="PANTHER" id="PTHR10366:SF562">
    <property type="entry name" value="ALDEHYDE REDUCTASE II (AFU_ORTHOLOGUE AFUA_1G11360)"/>
    <property type="match status" value="1"/>
</dbReference>
<evidence type="ECO:0000256" key="1">
    <source>
        <dbReference type="ARBA" id="ARBA00023002"/>
    </source>
</evidence>
<dbReference type="EMBL" id="CABFNS010000767">
    <property type="protein sequence ID" value="VUC27433.1"/>
    <property type="molecule type" value="Genomic_DNA"/>
</dbReference>
<evidence type="ECO:0000313" key="4">
    <source>
        <dbReference type="EMBL" id="VUC27433.1"/>
    </source>
</evidence>
<proteinExistence type="inferred from homology"/>
<sequence>MPVVPANGLILITGVNGFVASVLAQVCLDQGYHVRGTVRSVAKHQPLLSAFGPKFSLVEVPDIFADNAFDEAVKGVDGVAHVAATTQFTPDPSLIDEAVKGVTNLLAAAAKEPSVKRVVVTSSKAACMYPKPGISYELTQETYNQEAMDELKAPFDGKNPLWRGMVIYCVAKATAEQRAFEWVRENKPHFVFNTVVPNLNMGTVPALQHLGFISSSSLIESVVRGIAVGPAIFTSEWFVNVEDTALLHLGALTLEEVQNERILAMAGPFSWTKILEIIRRLYPERQSILPSVNEPAVDIGHVDNAHAIEILRKLGKPGFRDLEETVVANMVSVIEAESLPTRPSSRADDLVAAMAASAAAS</sequence>
<dbReference type="InterPro" id="IPR001509">
    <property type="entry name" value="Epimerase_deHydtase"/>
</dbReference>
<keyword evidence="5" id="KW-1185">Reference proteome</keyword>
<dbReference type="InterPro" id="IPR050425">
    <property type="entry name" value="NAD(P)_dehydrat-like"/>
</dbReference>
<name>A0ABY6U8Y5_BIOOC</name>
<evidence type="ECO:0000256" key="2">
    <source>
        <dbReference type="ARBA" id="ARBA00023445"/>
    </source>
</evidence>
<gene>
    <name evidence="4" type="ORF">CLO192961_LOCUS208548</name>
</gene>
<reference evidence="4 5" key="1">
    <citation type="submission" date="2019-06" db="EMBL/GenBank/DDBJ databases">
        <authorList>
            <person name="Broberg M."/>
        </authorList>
    </citation>
    <scope>NUCLEOTIDE SEQUENCE [LARGE SCALE GENOMIC DNA]</scope>
</reference>
<evidence type="ECO:0000259" key="3">
    <source>
        <dbReference type="Pfam" id="PF01370"/>
    </source>
</evidence>
<dbReference type="Pfam" id="PF01370">
    <property type="entry name" value="Epimerase"/>
    <property type="match status" value="1"/>
</dbReference>
<comment type="similarity">
    <text evidence="2">Belongs to the NAD(P)-dependent epimerase/dehydratase family. Dihydroflavonol-4-reductase subfamily.</text>
</comment>
<dbReference type="SUPFAM" id="SSF51735">
    <property type="entry name" value="NAD(P)-binding Rossmann-fold domains"/>
    <property type="match status" value="1"/>
</dbReference>
<keyword evidence="1" id="KW-0560">Oxidoreductase</keyword>
<protein>
    <recommendedName>
        <fullName evidence="3">NAD-dependent epimerase/dehydratase domain-containing protein</fullName>
    </recommendedName>
</protein>
<organism evidence="4 5">
    <name type="scientific">Bionectria ochroleuca</name>
    <name type="common">Gliocladium roseum</name>
    <dbReference type="NCBI Taxonomy" id="29856"/>
    <lineage>
        <taxon>Eukaryota</taxon>
        <taxon>Fungi</taxon>
        <taxon>Dikarya</taxon>
        <taxon>Ascomycota</taxon>
        <taxon>Pezizomycotina</taxon>
        <taxon>Sordariomycetes</taxon>
        <taxon>Hypocreomycetidae</taxon>
        <taxon>Hypocreales</taxon>
        <taxon>Bionectriaceae</taxon>
        <taxon>Clonostachys</taxon>
    </lineage>
</organism>
<dbReference type="PANTHER" id="PTHR10366">
    <property type="entry name" value="NAD DEPENDENT EPIMERASE/DEHYDRATASE"/>
    <property type="match status" value="1"/>
</dbReference>
<dbReference type="Gene3D" id="3.40.50.720">
    <property type="entry name" value="NAD(P)-binding Rossmann-like Domain"/>
    <property type="match status" value="1"/>
</dbReference>
<dbReference type="Proteomes" id="UP000766486">
    <property type="component" value="Unassembled WGS sequence"/>
</dbReference>
<comment type="caution">
    <text evidence="4">The sequence shown here is derived from an EMBL/GenBank/DDBJ whole genome shotgun (WGS) entry which is preliminary data.</text>
</comment>
<dbReference type="InterPro" id="IPR036291">
    <property type="entry name" value="NAD(P)-bd_dom_sf"/>
</dbReference>